<name>A0A291HR16_9GAMM</name>
<keyword evidence="3 5" id="KW-1133">Transmembrane helix</keyword>
<evidence type="ECO:0000256" key="1">
    <source>
        <dbReference type="ARBA" id="ARBA00004141"/>
    </source>
</evidence>
<feature type="transmembrane region" description="Helical" evidence="5">
    <location>
        <begin position="346"/>
        <end position="364"/>
    </location>
</feature>
<dbReference type="GO" id="GO:0016020">
    <property type="term" value="C:membrane"/>
    <property type="evidence" value="ECO:0007669"/>
    <property type="project" value="UniProtKB-SubCell"/>
</dbReference>
<evidence type="ECO:0000313" key="7">
    <source>
        <dbReference type="EMBL" id="ATG74600.1"/>
    </source>
</evidence>
<comment type="subcellular location">
    <subcellularLocation>
        <location evidence="1">Membrane</location>
        <topology evidence="1">Multi-pass membrane protein</topology>
    </subcellularLocation>
</comment>
<feature type="transmembrane region" description="Helical" evidence="5">
    <location>
        <begin position="96"/>
        <end position="118"/>
    </location>
</feature>
<dbReference type="KEGG" id="zdf:AN401_12670"/>
<feature type="transmembrane region" description="Helical" evidence="5">
    <location>
        <begin position="130"/>
        <end position="152"/>
    </location>
</feature>
<evidence type="ECO:0000313" key="8">
    <source>
        <dbReference type="Proteomes" id="UP000217763"/>
    </source>
</evidence>
<organism evidence="7 8">
    <name type="scientific">Zobellella denitrificans</name>
    <dbReference type="NCBI Taxonomy" id="347534"/>
    <lineage>
        <taxon>Bacteria</taxon>
        <taxon>Pseudomonadati</taxon>
        <taxon>Pseudomonadota</taxon>
        <taxon>Gammaproteobacteria</taxon>
        <taxon>Aeromonadales</taxon>
        <taxon>Aeromonadaceae</taxon>
        <taxon>Zobellella</taxon>
    </lineage>
</organism>
<accession>A0A291HR16</accession>
<evidence type="ECO:0000256" key="4">
    <source>
        <dbReference type="ARBA" id="ARBA00023136"/>
    </source>
</evidence>
<feature type="transmembrane region" description="Helical" evidence="5">
    <location>
        <begin position="203"/>
        <end position="222"/>
    </location>
</feature>
<evidence type="ECO:0000259" key="6">
    <source>
        <dbReference type="Pfam" id="PF04932"/>
    </source>
</evidence>
<dbReference type="EMBL" id="CP012621">
    <property type="protein sequence ID" value="ATG74600.1"/>
    <property type="molecule type" value="Genomic_DNA"/>
</dbReference>
<sequence>MVFLSLALLLATPGVSVAAFAILLLVGVLFMFRVKNKPELTFTDKLLIVTLLFIFLTVLPPFVSDGFRGRYLDLTLRYLLAIPVLLLLLNTPPKAGWLFGGANVGAVGALLLALYQYFYLGMSRVDGFLYSINFGYLACALAFLCLPGIWFFDNNLKRAFSLVGFVSALIAMLLTGTKGAYIAVPPLLAIMLFIYRKEIGGKLLLACLAATVSLPVASYVAIPQVEQRFHVLISDIVNYESANQEAAYTSAGLRLELWKAAISAFKQSPVYGLNYNQREALNADLVEEGIVIPQVLTVSRGHAHSEYFEALAGRGALGLMALLMLFLVPGVIFLRKAVQSEGQTKALAVTGVAFVGGFMIYGISEAPLQGNVMSSCYALTVVAIYAMLRRPEESGITAGERVP</sequence>
<evidence type="ECO:0000256" key="2">
    <source>
        <dbReference type="ARBA" id="ARBA00022692"/>
    </source>
</evidence>
<evidence type="ECO:0000256" key="3">
    <source>
        <dbReference type="ARBA" id="ARBA00022989"/>
    </source>
</evidence>
<proteinExistence type="predicted"/>
<keyword evidence="4 5" id="KW-0472">Membrane</keyword>
<feature type="transmembrane region" description="Helical" evidence="5">
    <location>
        <begin position="69"/>
        <end position="89"/>
    </location>
</feature>
<evidence type="ECO:0000256" key="5">
    <source>
        <dbReference type="SAM" id="Phobius"/>
    </source>
</evidence>
<gene>
    <name evidence="7" type="ORF">AN401_12670</name>
</gene>
<feature type="transmembrane region" description="Helical" evidence="5">
    <location>
        <begin position="315"/>
        <end position="334"/>
    </location>
</feature>
<reference evidence="8" key="1">
    <citation type="submission" date="2015-09" db="EMBL/GenBank/DDBJ databases">
        <authorList>
            <person name="Shao Z."/>
            <person name="Wang L."/>
        </authorList>
    </citation>
    <scope>NUCLEOTIDE SEQUENCE [LARGE SCALE GENOMIC DNA]</scope>
    <source>
        <strain evidence="8">F13-1</strain>
    </source>
</reference>
<feature type="transmembrane region" description="Helical" evidence="5">
    <location>
        <begin position="180"/>
        <end position="196"/>
    </location>
</feature>
<protein>
    <recommendedName>
        <fullName evidence="6">O-antigen ligase-related domain-containing protein</fullName>
    </recommendedName>
</protein>
<feature type="transmembrane region" description="Helical" evidence="5">
    <location>
        <begin position="46"/>
        <end position="63"/>
    </location>
</feature>
<dbReference type="InterPro" id="IPR051533">
    <property type="entry name" value="WaaL-like"/>
</dbReference>
<keyword evidence="8" id="KW-1185">Reference proteome</keyword>
<feature type="transmembrane region" description="Helical" evidence="5">
    <location>
        <begin position="6"/>
        <end position="34"/>
    </location>
</feature>
<feature type="domain" description="O-antigen ligase-related" evidence="6">
    <location>
        <begin position="164"/>
        <end position="322"/>
    </location>
</feature>
<dbReference type="PANTHER" id="PTHR37422:SF17">
    <property type="entry name" value="O-ANTIGEN LIGASE"/>
    <property type="match status" value="1"/>
</dbReference>
<feature type="transmembrane region" description="Helical" evidence="5">
    <location>
        <begin position="159"/>
        <end position="174"/>
    </location>
</feature>
<dbReference type="Proteomes" id="UP000217763">
    <property type="component" value="Chromosome"/>
</dbReference>
<dbReference type="InterPro" id="IPR007016">
    <property type="entry name" value="O-antigen_ligase-rel_domated"/>
</dbReference>
<dbReference type="PANTHER" id="PTHR37422">
    <property type="entry name" value="TEICHURONIC ACID BIOSYNTHESIS PROTEIN TUAE"/>
    <property type="match status" value="1"/>
</dbReference>
<dbReference type="Pfam" id="PF04932">
    <property type="entry name" value="Wzy_C"/>
    <property type="match status" value="1"/>
</dbReference>
<keyword evidence="2 5" id="KW-0812">Transmembrane</keyword>
<dbReference type="AlphaFoldDB" id="A0A291HR16"/>